<reference evidence="1" key="1">
    <citation type="submission" date="2018-02" db="EMBL/GenBank/DDBJ databases">
        <title>Rhizophora mucronata_Transcriptome.</title>
        <authorList>
            <person name="Meera S.P."/>
            <person name="Sreeshan A."/>
            <person name="Augustine A."/>
        </authorList>
    </citation>
    <scope>NUCLEOTIDE SEQUENCE</scope>
    <source>
        <tissue evidence="1">Leaf</tissue>
    </source>
</reference>
<organism evidence="1">
    <name type="scientific">Rhizophora mucronata</name>
    <name type="common">Asiatic mangrove</name>
    <dbReference type="NCBI Taxonomy" id="61149"/>
    <lineage>
        <taxon>Eukaryota</taxon>
        <taxon>Viridiplantae</taxon>
        <taxon>Streptophyta</taxon>
        <taxon>Embryophyta</taxon>
        <taxon>Tracheophyta</taxon>
        <taxon>Spermatophyta</taxon>
        <taxon>Magnoliopsida</taxon>
        <taxon>eudicotyledons</taxon>
        <taxon>Gunneridae</taxon>
        <taxon>Pentapetalae</taxon>
        <taxon>rosids</taxon>
        <taxon>fabids</taxon>
        <taxon>Malpighiales</taxon>
        <taxon>Rhizophoraceae</taxon>
        <taxon>Rhizophora</taxon>
    </lineage>
</organism>
<proteinExistence type="predicted"/>
<dbReference type="EMBL" id="GGEC01075698">
    <property type="protein sequence ID" value="MBX56182.1"/>
    <property type="molecule type" value="Transcribed_RNA"/>
</dbReference>
<sequence>MNFHKIQRHMSKQVGWCMDQRIENTVLKTRIPLLYPPAVAFLFLYSY</sequence>
<accession>A0A2P2PN78</accession>
<name>A0A2P2PN78_RHIMU</name>
<protein>
    <submittedName>
        <fullName evidence="1">Uncharacterized protein</fullName>
    </submittedName>
</protein>
<evidence type="ECO:0000313" key="1">
    <source>
        <dbReference type="EMBL" id="MBX56182.1"/>
    </source>
</evidence>
<dbReference type="AlphaFoldDB" id="A0A2P2PN78"/>